<keyword evidence="3" id="KW-1185">Reference proteome</keyword>
<dbReference type="GO" id="GO:0005615">
    <property type="term" value="C:extracellular space"/>
    <property type="evidence" value="ECO:0007669"/>
    <property type="project" value="TreeGrafter"/>
</dbReference>
<proteinExistence type="predicted"/>
<accession>A0AAW0NY87</accession>
<reference evidence="3" key="1">
    <citation type="submission" date="2024-04" db="EMBL/GenBank/DDBJ databases">
        <title>Salinicola lusitanus LLJ914,a marine bacterium isolated from the Okinawa Trough.</title>
        <authorList>
            <person name="Li J."/>
        </authorList>
    </citation>
    <scope>NUCLEOTIDE SEQUENCE [LARGE SCALE GENOMIC DNA]</scope>
</reference>
<dbReference type="GO" id="GO:0001849">
    <property type="term" value="F:complement component C1q complex binding"/>
    <property type="evidence" value="ECO:0007669"/>
    <property type="project" value="TreeGrafter"/>
</dbReference>
<gene>
    <name evidence="2" type="ORF">WMY93_016676</name>
</gene>
<name>A0AAW0NY87_9GOBI</name>
<evidence type="ECO:0000313" key="2">
    <source>
        <dbReference type="EMBL" id="KAK7904069.1"/>
    </source>
</evidence>
<keyword evidence="1" id="KW-0732">Signal</keyword>
<dbReference type="GO" id="GO:0045087">
    <property type="term" value="P:innate immune response"/>
    <property type="evidence" value="ECO:0007669"/>
    <property type="project" value="TreeGrafter"/>
</dbReference>
<evidence type="ECO:0000313" key="3">
    <source>
        <dbReference type="Proteomes" id="UP001460270"/>
    </source>
</evidence>
<dbReference type="PANTHER" id="PTHR46943">
    <property type="entry name" value="PENTRAXIN-RELATED PROTEIN PTX3"/>
    <property type="match status" value="1"/>
</dbReference>
<dbReference type="PANTHER" id="PTHR46943:SF1">
    <property type="entry name" value="PENTRAXIN-RELATED PROTEIN PTX3"/>
    <property type="match status" value="1"/>
</dbReference>
<sequence>MFVQSFCSVMWICGCFAASVNDVEYETNCGENYDNEISLDQEDSPSLDRCRDDAPRWDKLFTALEDSHMRQNMLLSSVEQVCGGGVAPVKMLWDKLTKGCAANVERICNAQAEQIHSKTQREFVNVMSYNADMERNLNLTLQHILHQSHQTNARLKRLEDSPKISPHPTLVTRAYGTTTLKEQEVENQWLDKGSIGKTLVTIATELQRIQVQLSEVIEETRRKDKGDT</sequence>
<dbReference type="Proteomes" id="UP001460270">
    <property type="component" value="Unassembled WGS sequence"/>
</dbReference>
<feature type="signal peptide" evidence="1">
    <location>
        <begin position="1"/>
        <end position="17"/>
    </location>
</feature>
<dbReference type="AlphaFoldDB" id="A0AAW0NY87"/>
<feature type="chain" id="PRO_5043665141" evidence="1">
    <location>
        <begin position="18"/>
        <end position="228"/>
    </location>
</feature>
<protein>
    <submittedName>
        <fullName evidence="2">Uncharacterized protein</fullName>
    </submittedName>
</protein>
<organism evidence="2 3">
    <name type="scientific">Mugilogobius chulae</name>
    <name type="common">yellowstripe goby</name>
    <dbReference type="NCBI Taxonomy" id="88201"/>
    <lineage>
        <taxon>Eukaryota</taxon>
        <taxon>Metazoa</taxon>
        <taxon>Chordata</taxon>
        <taxon>Craniata</taxon>
        <taxon>Vertebrata</taxon>
        <taxon>Euteleostomi</taxon>
        <taxon>Actinopterygii</taxon>
        <taxon>Neopterygii</taxon>
        <taxon>Teleostei</taxon>
        <taxon>Neoteleostei</taxon>
        <taxon>Acanthomorphata</taxon>
        <taxon>Gobiaria</taxon>
        <taxon>Gobiiformes</taxon>
        <taxon>Gobioidei</taxon>
        <taxon>Gobiidae</taxon>
        <taxon>Gobionellinae</taxon>
        <taxon>Mugilogobius</taxon>
    </lineage>
</organism>
<dbReference type="InterPro" id="IPR042837">
    <property type="entry name" value="PTX3"/>
</dbReference>
<dbReference type="EMBL" id="JBBPFD010000012">
    <property type="protein sequence ID" value="KAK7904069.1"/>
    <property type="molecule type" value="Genomic_DNA"/>
</dbReference>
<evidence type="ECO:0000256" key="1">
    <source>
        <dbReference type="SAM" id="SignalP"/>
    </source>
</evidence>
<comment type="caution">
    <text evidence="2">The sequence shown here is derived from an EMBL/GenBank/DDBJ whole genome shotgun (WGS) entry which is preliminary data.</text>
</comment>